<dbReference type="Proteomes" id="UP000053558">
    <property type="component" value="Unassembled WGS sequence"/>
</dbReference>
<comment type="caution">
    <text evidence="2">The sequence shown here is derived from an EMBL/GenBank/DDBJ whole genome shotgun (WGS) entry which is preliminary data.</text>
</comment>
<feature type="transmembrane region" description="Helical" evidence="1">
    <location>
        <begin position="184"/>
        <end position="208"/>
    </location>
</feature>
<reference evidence="3" key="1">
    <citation type="journal article" date="2012" name="Science">
        <title>The Paleozoic origin of enzymatic lignin decomposition reconstructed from 31 fungal genomes.</title>
        <authorList>
            <person name="Floudas D."/>
            <person name="Binder M."/>
            <person name="Riley R."/>
            <person name="Barry K."/>
            <person name="Blanchette R.A."/>
            <person name="Henrissat B."/>
            <person name="Martinez A.T."/>
            <person name="Otillar R."/>
            <person name="Spatafora J.W."/>
            <person name="Yadav J.S."/>
            <person name="Aerts A."/>
            <person name="Benoit I."/>
            <person name="Boyd A."/>
            <person name="Carlson A."/>
            <person name="Copeland A."/>
            <person name="Coutinho P.M."/>
            <person name="de Vries R.P."/>
            <person name="Ferreira P."/>
            <person name="Findley K."/>
            <person name="Foster B."/>
            <person name="Gaskell J."/>
            <person name="Glotzer D."/>
            <person name="Gorecki P."/>
            <person name="Heitman J."/>
            <person name="Hesse C."/>
            <person name="Hori C."/>
            <person name="Igarashi K."/>
            <person name="Jurgens J.A."/>
            <person name="Kallen N."/>
            <person name="Kersten P."/>
            <person name="Kohler A."/>
            <person name="Kuees U."/>
            <person name="Kumar T.K.A."/>
            <person name="Kuo A."/>
            <person name="LaButti K."/>
            <person name="Larrondo L.F."/>
            <person name="Lindquist E."/>
            <person name="Ling A."/>
            <person name="Lombard V."/>
            <person name="Lucas S."/>
            <person name="Lundell T."/>
            <person name="Martin R."/>
            <person name="McLaughlin D.J."/>
            <person name="Morgenstern I."/>
            <person name="Morin E."/>
            <person name="Murat C."/>
            <person name="Nagy L.G."/>
            <person name="Nolan M."/>
            <person name="Ohm R.A."/>
            <person name="Patyshakuliyeva A."/>
            <person name="Rokas A."/>
            <person name="Ruiz-Duenas F.J."/>
            <person name="Sabat G."/>
            <person name="Salamov A."/>
            <person name="Samejima M."/>
            <person name="Schmutz J."/>
            <person name="Slot J.C."/>
            <person name="St John F."/>
            <person name="Stenlid J."/>
            <person name="Sun H."/>
            <person name="Sun S."/>
            <person name="Syed K."/>
            <person name="Tsang A."/>
            <person name="Wiebenga A."/>
            <person name="Young D."/>
            <person name="Pisabarro A."/>
            <person name="Eastwood D.C."/>
            <person name="Martin F."/>
            <person name="Cullen D."/>
            <person name="Grigoriev I.V."/>
            <person name="Hibbett D.S."/>
        </authorList>
    </citation>
    <scope>NUCLEOTIDE SEQUENCE [LARGE SCALE GENOMIC DNA]</scope>
    <source>
        <strain evidence="3">RWD-64-598 SS2</strain>
    </source>
</reference>
<feature type="transmembrane region" description="Helical" evidence="1">
    <location>
        <begin position="38"/>
        <end position="64"/>
    </location>
</feature>
<dbReference type="OrthoDB" id="2905268at2759"/>
<keyword evidence="1" id="KW-0812">Transmembrane</keyword>
<gene>
    <name evidence="2" type="ORF">CONPUDRAFT_74484</name>
</gene>
<evidence type="ECO:0000313" key="3">
    <source>
        <dbReference type="Proteomes" id="UP000053558"/>
    </source>
</evidence>
<feature type="transmembrane region" description="Helical" evidence="1">
    <location>
        <begin position="6"/>
        <end position="26"/>
    </location>
</feature>
<dbReference type="GeneID" id="19209255"/>
<feature type="transmembrane region" description="Helical" evidence="1">
    <location>
        <begin position="142"/>
        <end position="164"/>
    </location>
</feature>
<dbReference type="RefSeq" id="XP_007770522.1">
    <property type="nucleotide sequence ID" value="XM_007772332.1"/>
</dbReference>
<sequence>MASEIIIFGRSYYYGVLLSMAFYVLCCDKRRGQNRYLYVLYGFLLLIVTMIGAMTTTVVGQFAFVDDASAFGPALYLLEHYSGYLGILDMAMMIISDFMVNVLTLTSPCYCLAGSTTVGRGRSSSNQRGFFSNTALAEKLGLVWFTLSIVFNNVVTVMICTKLFMAKGEMDKVSPTLSKMYTGLVAIITESAAMTSISGIVFLVLYGLENSMLDVFSNIWAGFSTMSPHLIILRVAMGTAWSSQTAADVSEQSVHSVFIANPRPTARNLDDEDVIELPRRTKLTYQLSADRRREQVAPVFENSLKAPCMTVA</sequence>
<keyword evidence="1" id="KW-0472">Membrane</keyword>
<protein>
    <submittedName>
        <fullName evidence="2">Uncharacterized protein</fullName>
    </submittedName>
</protein>
<dbReference type="AlphaFoldDB" id="A0A5M3MJZ5"/>
<proteinExistence type="predicted"/>
<dbReference type="EMBL" id="JH711581">
    <property type="protein sequence ID" value="EIW78921.1"/>
    <property type="molecule type" value="Genomic_DNA"/>
</dbReference>
<accession>A0A5M3MJZ5</accession>
<keyword evidence="3" id="KW-1185">Reference proteome</keyword>
<organism evidence="2 3">
    <name type="scientific">Coniophora puteana (strain RWD-64-598)</name>
    <name type="common">Brown rot fungus</name>
    <dbReference type="NCBI Taxonomy" id="741705"/>
    <lineage>
        <taxon>Eukaryota</taxon>
        <taxon>Fungi</taxon>
        <taxon>Dikarya</taxon>
        <taxon>Basidiomycota</taxon>
        <taxon>Agaricomycotina</taxon>
        <taxon>Agaricomycetes</taxon>
        <taxon>Agaricomycetidae</taxon>
        <taxon>Boletales</taxon>
        <taxon>Coniophorineae</taxon>
        <taxon>Coniophoraceae</taxon>
        <taxon>Coniophora</taxon>
    </lineage>
</organism>
<name>A0A5M3MJZ5_CONPW</name>
<keyword evidence="1" id="KW-1133">Transmembrane helix</keyword>
<dbReference type="KEGG" id="cput:CONPUDRAFT_74484"/>
<evidence type="ECO:0000256" key="1">
    <source>
        <dbReference type="SAM" id="Phobius"/>
    </source>
</evidence>
<evidence type="ECO:0000313" key="2">
    <source>
        <dbReference type="EMBL" id="EIW78921.1"/>
    </source>
</evidence>